<dbReference type="AlphaFoldDB" id="A0A815TJD6"/>
<evidence type="ECO:0000313" key="1">
    <source>
        <dbReference type="EMBL" id="CAF1506001.1"/>
    </source>
</evidence>
<sequence length="88" mass="10729">MQMIRTEKDICAEKELNQMNIQLIMKFEKVKYEHEQQICEAALYQDRKMLTIIYEKMKIIRSYPEIHEPMLTIEQEQKAIMKQHEVVI</sequence>
<name>A0A815TJD6_9BILA</name>
<dbReference type="OrthoDB" id="10478621at2759"/>
<evidence type="ECO:0000313" key="2">
    <source>
        <dbReference type="Proteomes" id="UP000663882"/>
    </source>
</evidence>
<reference evidence="1" key="1">
    <citation type="submission" date="2021-02" db="EMBL/GenBank/DDBJ databases">
        <authorList>
            <person name="Nowell W R."/>
        </authorList>
    </citation>
    <scope>NUCLEOTIDE SEQUENCE</scope>
</reference>
<dbReference type="EMBL" id="CAJNOO010012062">
    <property type="protein sequence ID" value="CAF1506001.1"/>
    <property type="molecule type" value="Genomic_DNA"/>
</dbReference>
<proteinExistence type="predicted"/>
<accession>A0A815TJD6</accession>
<comment type="caution">
    <text evidence="1">The sequence shown here is derived from an EMBL/GenBank/DDBJ whole genome shotgun (WGS) entry which is preliminary data.</text>
</comment>
<organism evidence="1 2">
    <name type="scientific">Rotaria sordida</name>
    <dbReference type="NCBI Taxonomy" id="392033"/>
    <lineage>
        <taxon>Eukaryota</taxon>
        <taxon>Metazoa</taxon>
        <taxon>Spiralia</taxon>
        <taxon>Gnathifera</taxon>
        <taxon>Rotifera</taxon>
        <taxon>Eurotatoria</taxon>
        <taxon>Bdelloidea</taxon>
        <taxon>Philodinida</taxon>
        <taxon>Philodinidae</taxon>
        <taxon>Rotaria</taxon>
    </lineage>
</organism>
<dbReference type="Proteomes" id="UP000663882">
    <property type="component" value="Unassembled WGS sequence"/>
</dbReference>
<gene>
    <name evidence="1" type="ORF">RFH988_LOCUS38925</name>
</gene>
<protein>
    <submittedName>
        <fullName evidence="1">Uncharacterized protein</fullName>
    </submittedName>
</protein>